<gene>
    <name evidence="1" type="ORF">COA71_14725</name>
</gene>
<proteinExistence type="predicted"/>
<comment type="caution">
    <text evidence="1">The sequence shown here is derived from an EMBL/GenBank/DDBJ whole genome shotgun (WGS) entry which is preliminary data.</text>
</comment>
<evidence type="ECO:0000313" key="1">
    <source>
        <dbReference type="EMBL" id="PCJ39000.1"/>
    </source>
</evidence>
<organism evidence="1 2">
    <name type="scientific">SAR86 cluster bacterium</name>
    <dbReference type="NCBI Taxonomy" id="2030880"/>
    <lineage>
        <taxon>Bacteria</taxon>
        <taxon>Pseudomonadati</taxon>
        <taxon>Pseudomonadota</taxon>
        <taxon>Gammaproteobacteria</taxon>
        <taxon>SAR86 cluster</taxon>
    </lineage>
</organism>
<dbReference type="EMBL" id="NVWI01000021">
    <property type="protein sequence ID" value="PCJ39000.1"/>
    <property type="molecule type" value="Genomic_DNA"/>
</dbReference>
<accession>A0A2A5C6A5</accession>
<evidence type="ECO:0000313" key="2">
    <source>
        <dbReference type="Proteomes" id="UP000228987"/>
    </source>
</evidence>
<dbReference type="Proteomes" id="UP000228987">
    <property type="component" value="Unassembled WGS sequence"/>
</dbReference>
<name>A0A2A5C6A5_9GAMM</name>
<dbReference type="AlphaFoldDB" id="A0A2A5C6A5"/>
<protein>
    <submittedName>
        <fullName evidence="1">Uncharacterized protein</fullName>
    </submittedName>
</protein>
<reference evidence="2" key="1">
    <citation type="submission" date="2017-08" db="EMBL/GenBank/DDBJ databases">
        <title>A dynamic microbial community with high functional redundancy inhabits the cold, oxic subseafloor aquifer.</title>
        <authorList>
            <person name="Tully B.J."/>
            <person name="Wheat C.G."/>
            <person name="Glazer B.T."/>
            <person name="Huber J.A."/>
        </authorList>
    </citation>
    <scope>NUCLEOTIDE SEQUENCE [LARGE SCALE GENOMIC DNA]</scope>
</reference>
<sequence length="85" mass="10050">MSDNYVTDLNDRVNDKLVELKRLRKCSREDKSINDYECQIFHLSDEIDKLIDIQKRYSVFTGYQITLDGSGPDRNIFDPWCSKNN</sequence>